<feature type="domain" description="HTH cro/C1-type" evidence="1">
    <location>
        <begin position="23"/>
        <end position="70"/>
    </location>
</feature>
<dbReference type="PROSITE" id="PS50943">
    <property type="entry name" value="HTH_CROC1"/>
    <property type="match status" value="1"/>
</dbReference>
<dbReference type="AlphaFoldDB" id="A0A2W4VS37"/>
<evidence type="ECO:0000313" key="2">
    <source>
        <dbReference type="EMBL" id="PZO35654.1"/>
    </source>
</evidence>
<reference evidence="2 3" key="2">
    <citation type="submission" date="2018-06" db="EMBL/GenBank/DDBJ databases">
        <title>Metagenomic assembly of (sub)arctic Cyanobacteria and their associated microbiome from non-axenic cultures.</title>
        <authorList>
            <person name="Baurain D."/>
        </authorList>
    </citation>
    <scope>NUCLEOTIDE SEQUENCE [LARGE SCALE GENOMIC DNA]</scope>
    <source>
        <strain evidence="2">ULC066bin1</strain>
    </source>
</reference>
<name>A0A2W4VS37_9CYAN</name>
<dbReference type="Proteomes" id="UP000249467">
    <property type="component" value="Unassembled WGS sequence"/>
</dbReference>
<organism evidence="2 3">
    <name type="scientific">Pseudanabaena frigida</name>
    <dbReference type="NCBI Taxonomy" id="945775"/>
    <lineage>
        <taxon>Bacteria</taxon>
        <taxon>Bacillati</taxon>
        <taxon>Cyanobacteriota</taxon>
        <taxon>Cyanophyceae</taxon>
        <taxon>Pseudanabaenales</taxon>
        <taxon>Pseudanabaenaceae</taxon>
        <taxon>Pseudanabaena</taxon>
    </lineage>
</organism>
<evidence type="ECO:0000259" key="1">
    <source>
        <dbReference type="PROSITE" id="PS50943"/>
    </source>
</evidence>
<proteinExistence type="predicted"/>
<dbReference type="InterPro" id="IPR001387">
    <property type="entry name" value="Cro/C1-type_HTH"/>
</dbReference>
<accession>A0A2W4VS37</accession>
<dbReference type="EMBL" id="QBML01000053">
    <property type="protein sequence ID" value="PZO35654.1"/>
    <property type="molecule type" value="Genomic_DNA"/>
</dbReference>
<protein>
    <recommendedName>
        <fullName evidence="1">HTH cro/C1-type domain-containing protein</fullName>
    </recommendedName>
</protein>
<reference evidence="2 3" key="1">
    <citation type="submission" date="2018-04" db="EMBL/GenBank/DDBJ databases">
        <authorList>
            <person name="Go L.Y."/>
            <person name="Mitchell J.A."/>
        </authorList>
    </citation>
    <scope>NUCLEOTIDE SEQUENCE [LARGE SCALE GENOMIC DNA]</scope>
    <source>
        <strain evidence="2">ULC066bin1</strain>
    </source>
</reference>
<gene>
    <name evidence="2" type="ORF">DCF19_23320</name>
</gene>
<comment type="caution">
    <text evidence="2">The sequence shown here is derived from an EMBL/GenBank/DDBJ whole genome shotgun (WGS) entry which is preliminary data.</text>
</comment>
<evidence type="ECO:0000313" key="3">
    <source>
        <dbReference type="Proteomes" id="UP000249467"/>
    </source>
</evidence>
<sequence length="111" mass="12445">MAPQTLTCCNKGLQKANIEIRLRSWSQEELAFQASLSTRTSVGKFFQGKPVEQKSFIKICQALNLDWQEIAGLLDNLETELVIAQPVEVEKSHIDIDALVQEIGVAQMKDE</sequence>